<keyword evidence="2" id="KW-1185">Reference proteome</keyword>
<comment type="caution">
    <text evidence="1">The sequence shown here is derived from an EMBL/GenBank/DDBJ whole genome shotgun (WGS) entry which is preliminary data.</text>
</comment>
<dbReference type="SUPFAM" id="SSF47336">
    <property type="entry name" value="ACP-like"/>
    <property type="match status" value="1"/>
</dbReference>
<accession>A0ABV7P2M5</accession>
<name>A0ABV7P2M5_9PSEU</name>
<dbReference type="Proteomes" id="UP001595645">
    <property type="component" value="Unassembled WGS sequence"/>
</dbReference>
<sequence>MSTDTTLSEVAEMIETVLDGYELDGPITRETAFQRDLAFASIDLVVLSGHVHEKYGELVNLPRHLSEMDLDEIVALTVGDLADYIDHCRAA</sequence>
<organism evidence="1 2">
    <name type="scientific">Amycolatopsis speibonae</name>
    <dbReference type="NCBI Taxonomy" id="1450224"/>
    <lineage>
        <taxon>Bacteria</taxon>
        <taxon>Bacillati</taxon>
        <taxon>Actinomycetota</taxon>
        <taxon>Actinomycetes</taxon>
        <taxon>Pseudonocardiales</taxon>
        <taxon>Pseudonocardiaceae</taxon>
        <taxon>Amycolatopsis</taxon>
    </lineage>
</organism>
<dbReference type="InterPro" id="IPR036736">
    <property type="entry name" value="ACP-like_sf"/>
</dbReference>
<evidence type="ECO:0000313" key="2">
    <source>
        <dbReference type="Proteomes" id="UP001595645"/>
    </source>
</evidence>
<proteinExistence type="predicted"/>
<evidence type="ECO:0000313" key="1">
    <source>
        <dbReference type="EMBL" id="MFC3452698.1"/>
    </source>
</evidence>
<dbReference type="EMBL" id="JBHRWK010000038">
    <property type="protein sequence ID" value="MFC3452698.1"/>
    <property type="molecule type" value="Genomic_DNA"/>
</dbReference>
<gene>
    <name evidence="1" type="ORF">ACFOSH_24955</name>
</gene>
<reference evidence="2" key="1">
    <citation type="journal article" date="2019" name="Int. J. Syst. Evol. Microbiol.">
        <title>The Global Catalogue of Microorganisms (GCM) 10K type strain sequencing project: providing services to taxonomists for standard genome sequencing and annotation.</title>
        <authorList>
            <consortium name="The Broad Institute Genomics Platform"/>
            <consortium name="The Broad Institute Genome Sequencing Center for Infectious Disease"/>
            <person name="Wu L."/>
            <person name="Ma J."/>
        </authorList>
    </citation>
    <scope>NUCLEOTIDE SEQUENCE [LARGE SCALE GENOMIC DNA]</scope>
    <source>
        <strain evidence="2">CGMCC 4.7676</strain>
    </source>
</reference>
<dbReference type="RefSeq" id="WP_378241466.1">
    <property type="nucleotide sequence ID" value="NZ_JBHRWK010000038.1"/>
</dbReference>
<protein>
    <submittedName>
        <fullName evidence="1">Acyl carrier protein</fullName>
    </submittedName>
</protein>
<dbReference type="Gene3D" id="1.10.1200.10">
    <property type="entry name" value="ACP-like"/>
    <property type="match status" value="1"/>
</dbReference>